<accession>A0A7R8ZNN0</accession>
<organism evidence="2">
    <name type="scientific">Cyprideis torosa</name>
    <dbReference type="NCBI Taxonomy" id="163714"/>
    <lineage>
        <taxon>Eukaryota</taxon>
        <taxon>Metazoa</taxon>
        <taxon>Ecdysozoa</taxon>
        <taxon>Arthropoda</taxon>
        <taxon>Crustacea</taxon>
        <taxon>Oligostraca</taxon>
        <taxon>Ostracoda</taxon>
        <taxon>Podocopa</taxon>
        <taxon>Podocopida</taxon>
        <taxon>Cytherocopina</taxon>
        <taxon>Cytheroidea</taxon>
        <taxon>Cytherideidae</taxon>
        <taxon>Cyprideis</taxon>
    </lineage>
</organism>
<feature type="region of interest" description="Disordered" evidence="1">
    <location>
        <begin position="91"/>
        <end position="125"/>
    </location>
</feature>
<sequence>MGWKLWSRRPQVRIRAGDDQATDLLVGPASPDEFQRPTGLTSQEQMERDELVPILNPYSVVSPDIVQLSPSWEQRDLPGEHLNLENVLSDLDHDVDKSPPDRAAAPSLPVPAQRREVLHSVPNPT</sequence>
<feature type="region of interest" description="Disordered" evidence="1">
    <location>
        <begin position="19"/>
        <end position="45"/>
    </location>
</feature>
<protein>
    <submittedName>
        <fullName evidence="2">Uncharacterized protein</fullName>
    </submittedName>
</protein>
<name>A0A7R8ZNN0_9CRUS</name>
<dbReference type="AlphaFoldDB" id="A0A7R8ZNN0"/>
<evidence type="ECO:0000313" key="2">
    <source>
        <dbReference type="EMBL" id="CAD7228423.1"/>
    </source>
</evidence>
<evidence type="ECO:0000256" key="1">
    <source>
        <dbReference type="SAM" id="MobiDB-lite"/>
    </source>
</evidence>
<gene>
    <name evidence="2" type="ORF">CTOB1V02_LOCUS6306</name>
</gene>
<dbReference type="EMBL" id="OB661530">
    <property type="protein sequence ID" value="CAD7228423.1"/>
    <property type="molecule type" value="Genomic_DNA"/>
</dbReference>
<reference evidence="2" key="1">
    <citation type="submission" date="2020-11" db="EMBL/GenBank/DDBJ databases">
        <authorList>
            <person name="Tran Van P."/>
        </authorList>
    </citation>
    <scope>NUCLEOTIDE SEQUENCE</scope>
</reference>
<proteinExistence type="predicted"/>
<feature type="compositionally biased region" description="Basic and acidic residues" evidence="1">
    <location>
        <begin position="91"/>
        <end position="100"/>
    </location>
</feature>